<protein>
    <recommendedName>
        <fullName evidence="4">Single-stranded DNA-binding protein</fullName>
    </recommendedName>
</protein>
<evidence type="ECO:0000313" key="2">
    <source>
        <dbReference type="EMBL" id="EXM38574.1"/>
    </source>
</evidence>
<dbReference type="Proteomes" id="UP000021369">
    <property type="component" value="Unassembled WGS sequence"/>
</dbReference>
<evidence type="ECO:0008006" key="4">
    <source>
        <dbReference type="Google" id="ProtNLM"/>
    </source>
</evidence>
<keyword evidence="3" id="KW-1185">Reference proteome</keyword>
<reference evidence="2 3" key="1">
    <citation type="submission" date="2013-06" db="EMBL/GenBank/DDBJ databases">
        <title>Rumen cellulosomics: divergent fiber-degrading strategies revealed by comparative genome-wide analysis of six Ruminococcal strains.</title>
        <authorList>
            <person name="Dassa B."/>
            <person name="Borovok I."/>
            <person name="Lamed R."/>
            <person name="Flint H."/>
            <person name="Yeoman C.J."/>
            <person name="White B."/>
            <person name="Bayer E.A."/>
        </authorList>
    </citation>
    <scope>NUCLEOTIDE SEQUENCE [LARGE SCALE GENOMIC DNA]</scope>
    <source>
        <strain evidence="2 3">SY3</strain>
    </source>
</reference>
<organism evidence="2 3">
    <name type="scientific">Ruminococcus albus SY3</name>
    <dbReference type="NCBI Taxonomy" id="1341156"/>
    <lineage>
        <taxon>Bacteria</taxon>
        <taxon>Bacillati</taxon>
        <taxon>Bacillota</taxon>
        <taxon>Clostridia</taxon>
        <taxon>Eubacteriales</taxon>
        <taxon>Oscillospiraceae</taxon>
        <taxon>Ruminococcus</taxon>
    </lineage>
</organism>
<evidence type="ECO:0000313" key="3">
    <source>
        <dbReference type="Proteomes" id="UP000021369"/>
    </source>
</evidence>
<dbReference type="EMBL" id="JEOB01000004">
    <property type="protein sequence ID" value="EXM38574.1"/>
    <property type="molecule type" value="Genomic_DNA"/>
</dbReference>
<sequence>MFYCSNAYGSVFNIEVEDKRVKGRLCTSDKNKDGDYISSFWNVVFVGGAYDLAKSLTDKCRVHINSCKISNEAYTTKDGKKSAWLQVTVFDFEKLEHDADKYSFNNTSNDEKSTPKKGKGAKKAKTKPIEEKIEELAEDELPF</sequence>
<proteinExistence type="predicted"/>
<evidence type="ECO:0000256" key="1">
    <source>
        <dbReference type="SAM" id="MobiDB-lite"/>
    </source>
</evidence>
<dbReference type="RefSeq" id="WP_037289437.1">
    <property type="nucleotide sequence ID" value="NZ_JEOB01000004.1"/>
</dbReference>
<comment type="caution">
    <text evidence="2">The sequence shown here is derived from an EMBL/GenBank/DDBJ whole genome shotgun (WGS) entry which is preliminary data.</text>
</comment>
<dbReference type="AlphaFoldDB" id="A0A011UD82"/>
<dbReference type="PATRIC" id="fig|1341156.4.peg.2571"/>
<feature type="compositionally biased region" description="Basic residues" evidence="1">
    <location>
        <begin position="115"/>
        <end position="126"/>
    </location>
</feature>
<accession>A0A011UD82</accession>
<feature type="region of interest" description="Disordered" evidence="1">
    <location>
        <begin position="102"/>
        <end position="131"/>
    </location>
</feature>
<gene>
    <name evidence="2" type="ORF">RASY3_14800</name>
</gene>
<name>A0A011UD82_RUMAL</name>